<dbReference type="EMBL" id="BAAAQD010000004">
    <property type="protein sequence ID" value="GAA1509774.1"/>
    <property type="molecule type" value="Genomic_DNA"/>
</dbReference>
<dbReference type="InterPro" id="IPR018929">
    <property type="entry name" value="DUF2510"/>
</dbReference>
<dbReference type="Gene3D" id="2.60.60.30">
    <property type="entry name" value="sav2460 like domains"/>
    <property type="match status" value="1"/>
</dbReference>
<evidence type="ECO:0000313" key="4">
    <source>
        <dbReference type="Proteomes" id="UP001501470"/>
    </source>
</evidence>
<dbReference type="Proteomes" id="UP001501470">
    <property type="component" value="Unassembled WGS sequence"/>
</dbReference>
<reference evidence="4" key="1">
    <citation type="journal article" date="2019" name="Int. J. Syst. Evol. Microbiol.">
        <title>The Global Catalogue of Microorganisms (GCM) 10K type strain sequencing project: providing services to taxonomists for standard genome sequencing and annotation.</title>
        <authorList>
            <consortium name="The Broad Institute Genomics Platform"/>
            <consortium name="The Broad Institute Genome Sequencing Center for Infectious Disease"/>
            <person name="Wu L."/>
            <person name="Ma J."/>
        </authorList>
    </citation>
    <scope>NUCLEOTIDE SEQUENCE [LARGE SCALE GENOMIC DNA]</scope>
    <source>
        <strain evidence="4">JCM 15933</strain>
    </source>
</reference>
<gene>
    <name evidence="3" type="ORF">GCM10009827_024930</name>
</gene>
<dbReference type="InterPro" id="IPR002711">
    <property type="entry name" value="HNH"/>
</dbReference>
<dbReference type="InterPro" id="IPR051324">
    <property type="entry name" value="Stress/Tellurium_Resist"/>
</dbReference>
<evidence type="ECO:0000259" key="2">
    <source>
        <dbReference type="SMART" id="SM00507"/>
    </source>
</evidence>
<evidence type="ECO:0000313" key="3">
    <source>
        <dbReference type="EMBL" id="GAA1509774.1"/>
    </source>
</evidence>
<dbReference type="Pfam" id="PF01844">
    <property type="entry name" value="HNH"/>
    <property type="match status" value="1"/>
</dbReference>
<dbReference type="Gene3D" id="1.10.30.50">
    <property type="match status" value="1"/>
</dbReference>
<accession>A0ABP4KU13</accession>
<dbReference type="SMART" id="SM00507">
    <property type="entry name" value="HNHc"/>
    <property type="match status" value="1"/>
</dbReference>
<organism evidence="3 4">
    <name type="scientific">Dactylosporangium maewongense</name>
    <dbReference type="NCBI Taxonomy" id="634393"/>
    <lineage>
        <taxon>Bacteria</taxon>
        <taxon>Bacillati</taxon>
        <taxon>Actinomycetota</taxon>
        <taxon>Actinomycetes</taxon>
        <taxon>Micromonosporales</taxon>
        <taxon>Micromonosporaceae</taxon>
        <taxon>Dactylosporangium</taxon>
    </lineage>
</organism>
<dbReference type="RefSeq" id="WP_344501968.1">
    <property type="nucleotide sequence ID" value="NZ_BAAAQD010000004.1"/>
</dbReference>
<dbReference type="PANTHER" id="PTHR32097">
    <property type="entry name" value="CAMP-BINDING PROTEIN 1-RELATED"/>
    <property type="match status" value="1"/>
</dbReference>
<dbReference type="PANTHER" id="PTHR32097:SF4">
    <property type="entry name" value="GENERAL STRESS PROTEIN 16U"/>
    <property type="match status" value="1"/>
</dbReference>
<dbReference type="Pfam" id="PF10708">
    <property type="entry name" value="DUF2510"/>
    <property type="match status" value="1"/>
</dbReference>
<name>A0ABP4KU13_9ACTN</name>
<dbReference type="InterPro" id="IPR003325">
    <property type="entry name" value="TerD"/>
</dbReference>
<proteinExistence type="inferred from homology"/>
<keyword evidence="4" id="KW-1185">Reference proteome</keyword>
<feature type="domain" description="HNH nuclease" evidence="2">
    <location>
        <begin position="480"/>
        <end position="530"/>
    </location>
</feature>
<dbReference type="CDD" id="cd00085">
    <property type="entry name" value="HNHc"/>
    <property type="match status" value="1"/>
</dbReference>
<comment type="caution">
    <text evidence="3">The sequence shown here is derived from an EMBL/GenBank/DDBJ whole genome shotgun (WGS) entry which is preliminary data.</text>
</comment>
<protein>
    <submittedName>
        <fullName evidence="3">TerD family protein</fullName>
    </submittedName>
</protein>
<dbReference type="CDD" id="cd06974">
    <property type="entry name" value="TerD_like"/>
    <property type="match status" value="1"/>
</dbReference>
<dbReference type="Pfam" id="PF02342">
    <property type="entry name" value="TerD"/>
    <property type="match status" value="1"/>
</dbReference>
<comment type="similarity">
    <text evidence="1">Belongs to the CAPAB/TerDEXZ family.</text>
</comment>
<sequence length="536" mass="57811">MTTAALARGANTAIDETAVTALVAWRAGATVDACALLVGEGGKVRGDADFVFYNQPRDATGAVSLSADGPRAATLAVDLARVPADVASVVIAGSMDDGTFDTVPGLEVTVKGRRGQVVARFPVRDVEPVTAMVFGEFYRRQGRWKFRAVGQGWSSGLAGLATDYGVSVDADDSVAEASGALPAERPRPDWYVAPHDPSLLRWWNGTEWTMQTVPLIHDTPAVCGRCGGPKYRSYAGIPSTCRRCDPEIANVLNVWRARATRVLAATGTAEPAWSELWAELRYHRVREDAGRETLRPVALHHLHQLLTFAFADEVIEQHEMDAFDDAVRALGVVDPAISQMRRRLRRGLELGLISGGEVPRVTSSTLHLDAEEILHLEVPATRVRQLASGTKRDGGRLIVTNTKLRFVGDSAGSDLVWAKVIEARPEYSTVVVAATTSRGGGTYEVGDPEYVAAVLTGVLRVAKRTAVAPAQRDSRSVSPAIRAEVWRRDGGACVECQATEYLEFDHVIPWSRGGATSVGNLQLLCRRCNLAKGARI</sequence>
<evidence type="ECO:0000256" key="1">
    <source>
        <dbReference type="ARBA" id="ARBA00008775"/>
    </source>
</evidence>
<dbReference type="InterPro" id="IPR003615">
    <property type="entry name" value="HNH_nuc"/>
</dbReference>